<evidence type="ECO:0000259" key="2">
    <source>
        <dbReference type="PROSITE" id="PS50821"/>
    </source>
</evidence>
<evidence type="ECO:0000256" key="1">
    <source>
        <dbReference type="RuleBase" id="RU361178"/>
    </source>
</evidence>
<dbReference type="Pfam" id="PF02170">
    <property type="entry name" value="PAZ"/>
    <property type="match status" value="1"/>
</dbReference>
<dbReference type="InterPro" id="IPR036397">
    <property type="entry name" value="RNaseH_sf"/>
</dbReference>
<dbReference type="SMART" id="SM00949">
    <property type="entry name" value="PAZ"/>
    <property type="match status" value="1"/>
</dbReference>
<dbReference type="InterPro" id="IPR003165">
    <property type="entry name" value="Piwi"/>
</dbReference>
<dbReference type="OrthoDB" id="445936at2759"/>
<dbReference type="SUPFAM" id="SSF101690">
    <property type="entry name" value="PAZ domain"/>
    <property type="match status" value="1"/>
</dbReference>
<dbReference type="Gene3D" id="2.170.260.10">
    <property type="entry name" value="paz domain"/>
    <property type="match status" value="1"/>
</dbReference>
<evidence type="ECO:0000259" key="3">
    <source>
        <dbReference type="PROSITE" id="PS50822"/>
    </source>
</evidence>
<dbReference type="SUPFAM" id="SSF53098">
    <property type="entry name" value="Ribonuclease H-like"/>
    <property type="match status" value="1"/>
</dbReference>
<evidence type="ECO:0000313" key="4">
    <source>
        <dbReference type="EMBL" id="CAB3359470.1"/>
    </source>
</evidence>
<feature type="domain" description="PAZ" evidence="2">
    <location>
        <begin position="420"/>
        <end position="520"/>
    </location>
</feature>
<evidence type="ECO:0008006" key="6">
    <source>
        <dbReference type="Google" id="ProtNLM"/>
    </source>
</evidence>
<dbReference type="SMART" id="SM00950">
    <property type="entry name" value="Piwi"/>
    <property type="match status" value="1"/>
</dbReference>
<dbReference type="InterPro" id="IPR003100">
    <property type="entry name" value="PAZ_dom"/>
</dbReference>
<dbReference type="Gene3D" id="3.40.50.2300">
    <property type="match status" value="1"/>
</dbReference>
<proteinExistence type="inferred from homology"/>
<dbReference type="Gene3D" id="3.30.420.10">
    <property type="entry name" value="Ribonuclease H-like superfamily/Ribonuclease H"/>
    <property type="match status" value="1"/>
</dbReference>
<dbReference type="GO" id="GO:0003723">
    <property type="term" value="F:RNA binding"/>
    <property type="evidence" value="ECO:0007669"/>
    <property type="project" value="InterPro"/>
</dbReference>
<dbReference type="CDD" id="cd04658">
    <property type="entry name" value="Piwi_piwi-like_Euk"/>
    <property type="match status" value="1"/>
</dbReference>
<dbReference type="PROSITE" id="PS50821">
    <property type="entry name" value="PAZ"/>
    <property type="match status" value="1"/>
</dbReference>
<sequence>MLHSRGLFPYNNTNNTVLTNDAGLLLGMPPNLVGSNLPNLQQCLPAGLTDTALWHLQPAYCITPTPPAHCIPQPIQLENGNGQAYPPPIGSSLSRAVIHPPTSLFGGITTPAATSAIIAPPGVLVQQPSKPMTIMDPIPLPQDVYNGSDFDNNGFSSNFEFIPMPKKTDLTTGTSSGHLSPKKKNVFPEVGERKIKTPAPLEPVLFEECLPQPNPITIAKKPVDKPKRLITRPAKILDKRGCTGTVLTLHANFFPVHVAQMQIYKYSVIVSPSVPNEKGAFQGVVLGCSQALGHFVLYYDYIYCAKKFMGNARKLFSQYEDNTYLVTLIEENGVGNFERVVVINKLLRKLLKALSWFQAGKVYFSKDDSYQIRSLIERSGGWSVKPGFLPVVLNCETEILFNVDLVHMVIRPDTAFELYQIMQSRSKNSNAVFKEAIVGEHVVTMYNGRVYKVKDVAFKFNPMTEFNSNDGPTTFVHFYHQKYGVSIVNKKQPLLMAHILSEGKEKCVVYLVPELCYLTGFTSENRRDFFLMRNIYDEISSTPKVCQLKVSQFVKTFSETKNEKVQEILREWKLYFGSEMVSFKGRHLPAELAKVRSGRNPSSARNLFDWSEDFRTYRMLHCIPIKKWAVLVPAQHVKASDRFIICLQSTCAALGITLAKPFIIQIESDEVSCYLRQLKKLFSKERPQIVVFILACNRKDKYSAIKKYCTVEHGVASQVLTVKSMDQKYDFPVAKRLAVQLNCKVGGTPWSVEVPLTLGMVIGVDMSVDTRNRNSTFCSVVASFDSDFSRFHSATFEFATGDFEQMSVQLCEHVTMALQNFKLQHHNLPKVIILYRDGVANRKLQHIFHRELPLMQKWLNEVYKGGEWRLSYVVVNKHNNTKIYANGNTNPPTGTVVDTCITNPDRYDFLLLSGQTQRKAASFTHYNVLFDNTSLTPDRLQRLTYKMTHLYFNMKGTVRVPAPLRYASRLVAVVSNILHKPPHPNLSDVLHFL</sequence>
<comment type="similarity">
    <text evidence="1">Belongs to the argonaute family.</text>
</comment>
<feature type="domain" description="Piwi" evidence="3">
    <location>
        <begin position="689"/>
        <end position="979"/>
    </location>
</feature>
<dbReference type="PROSITE" id="PS50822">
    <property type="entry name" value="PIWI"/>
    <property type="match status" value="1"/>
</dbReference>
<protein>
    <recommendedName>
        <fullName evidence="6">Piwi domain-containing protein</fullName>
    </recommendedName>
</protein>
<dbReference type="Pfam" id="PF02171">
    <property type="entry name" value="Piwi"/>
    <property type="match status" value="1"/>
</dbReference>
<dbReference type="GO" id="GO:0034587">
    <property type="term" value="P:piRNA processing"/>
    <property type="evidence" value="ECO:0007669"/>
    <property type="project" value="UniProtKB-ARBA"/>
</dbReference>
<gene>
    <name evidence="4" type="ORF">CLODIP_2_CD05339</name>
</gene>
<dbReference type="AlphaFoldDB" id="A0A8S1BX87"/>
<dbReference type="InterPro" id="IPR036085">
    <property type="entry name" value="PAZ_dom_sf"/>
</dbReference>
<dbReference type="Proteomes" id="UP000494165">
    <property type="component" value="Unassembled WGS sequence"/>
</dbReference>
<dbReference type="InterPro" id="IPR012337">
    <property type="entry name" value="RNaseH-like_sf"/>
</dbReference>
<accession>A0A8S1BX87</accession>
<name>A0A8S1BX87_9INSE</name>
<comment type="caution">
    <text evidence="4">The sequence shown here is derived from an EMBL/GenBank/DDBJ whole genome shotgun (WGS) entry which is preliminary data.</text>
</comment>
<keyword evidence="5" id="KW-1185">Reference proteome</keyword>
<dbReference type="EMBL" id="CADEPI010000001">
    <property type="protein sequence ID" value="CAB3359470.1"/>
    <property type="molecule type" value="Genomic_DNA"/>
</dbReference>
<organism evidence="4 5">
    <name type="scientific">Cloeon dipterum</name>
    <dbReference type="NCBI Taxonomy" id="197152"/>
    <lineage>
        <taxon>Eukaryota</taxon>
        <taxon>Metazoa</taxon>
        <taxon>Ecdysozoa</taxon>
        <taxon>Arthropoda</taxon>
        <taxon>Hexapoda</taxon>
        <taxon>Insecta</taxon>
        <taxon>Pterygota</taxon>
        <taxon>Palaeoptera</taxon>
        <taxon>Ephemeroptera</taxon>
        <taxon>Pisciforma</taxon>
        <taxon>Baetidae</taxon>
        <taxon>Cloeon</taxon>
    </lineage>
</organism>
<dbReference type="PANTHER" id="PTHR22891">
    <property type="entry name" value="EUKARYOTIC TRANSLATION INITIATION FACTOR 2C"/>
    <property type="match status" value="1"/>
</dbReference>
<evidence type="ECO:0000313" key="5">
    <source>
        <dbReference type="Proteomes" id="UP000494165"/>
    </source>
</evidence>
<reference evidence="4 5" key="1">
    <citation type="submission" date="2020-04" db="EMBL/GenBank/DDBJ databases">
        <authorList>
            <person name="Alioto T."/>
            <person name="Alioto T."/>
            <person name="Gomez Garrido J."/>
        </authorList>
    </citation>
    <scope>NUCLEOTIDE SEQUENCE [LARGE SCALE GENOMIC DNA]</scope>
</reference>